<dbReference type="RefSeq" id="WP_167353499.1">
    <property type="nucleotide sequence ID" value="NZ_JBHMDI010000102.1"/>
</dbReference>
<reference evidence="1 2" key="1">
    <citation type="submission" date="2024-09" db="EMBL/GenBank/DDBJ databases">
        <authorList>
            <person name="Sun Q."/>
            <person name="Mori K."/>
        </authorList>
    </citation>
    <scope>NUCLEOTIDE SEQUENCE [LARGE SCALE GENOMIC DNA]</scope>
    <source>
        <strain evidence="1 2">JCM 9767</strain>
    </source>
</reference>
<dbReference type="EMBL" id="JBHMDI010000102">
    <property type="protein sequence ID" value="MFB9351116.1"/>
    <property type="molecule type" value="Genomic_DNA"/>
</dbReference>
<accession>A0ABV5LJP0</accession>
<dbReference type="Proteomes" id="UP001589753">
    <property type="component" value="Unassembled WGS sequence"/>
</dbReference>
<organism evidence="1 2">
    <name type="scientific">Streptomyces heliomycini</name>
    <dbReference type="NCBI Taxonomy" id="284032"/>
    <lineage>
        <taxon>Bacteria</taxon>
        <taxon>Bacillati</taxon>
        <taxon>Actinomycetota</taxon>
        <taxon>Actinomycetes</taxon>
        <taxon>Kitasatosporales</taxon>
        <taxon>Streptomycetaceae</taxon>
        <taxon>Streptomyces</taxon>
    </lineage>
</organism>
<gene>
    <name evidence="1" type="ORF">ACFFUA_27380</name>
</gene>
<keyword evidence="2" id="KW-1185">Reference proteome</keyword>
<sequence>MKRCDVLAYRVADFARRWDGSANWSTVAVVDLNSACAVAREWAGAPQSPCPGQ</sequence>
<comment type="caution">
    <text evidence="1">The sequence shown here is derived from an EMBL/GenBank/DDBJ whole genome shotgun (WGS) entry which is preliminary data.</text>
</comment>
<evidence type="ECO:0000313" key="2">
    <source>
        <dbReference type="Proteomes" id="UP001589753"/>
    </source>
</evidence>
<evidence type="ECO:0000313" key="1">
    <source>
        <dbReference type="EMBL" id="MFB9351116.1"/>
    </source>
</evidence>
<name>A0ABV5LJP0_9ACTN</name>
<proteinExistence type="predicted"/>
<protein>
    <submittedName>
        <fullName evidence="1">Uncharacterized protein</fullName>
    </submittedName>
</protein>